<name>A0A346NHA5_9ALTE</name>
<accession>A0A346NHA5</accession>
<dbReference type="EMBL" id="CP031769">
    <property type="protein sequence ID" value="AXR04912.1"/>
    <property type="molecule type" value="Genomic_DNA"/>
</dbReference>
<dbReference type="KEGG" id="salm:D0Y50_00130"/>
<dbReference type="Proteomes" id="UP000262073">
    <property type="component" value="Chromosome"/>
</dbReference>
<dbReference type="GO" id="GO:0032259">
    <property type="term" value="P:methylation"/>
    <property type="evidence" value="ECO:0007669"/>
    <property type="project" value="UniProtKB-KW"/>
</dbReference>
<dbReference type="InterPro" id="IPR052520">
    <property type="entry name" value="ATL_DNA_repair"/>
</dbReference>
<dbReference type="InterPro" id="IPR036388">
    <property type="entry name" value="WH-like_DNA-bd_sf"/>
</dbReference>
<dbReference type="RefSeq" id="WP_108568561.1">
    <property type="nucleotide sequence ID" value="NZ_CP031769.1"/>
</dbReference>
<dbReference type="InterPro" id="IPR014048">
    <property type="entry name" value="MethylDNA_cys_MeTrfase_DNA-bd"/>
</dbReference>
<evidence type="ECO:0000256" key="1">
    <source>
        <dbReference type="ARBA" id="ARBA00022763"/>
    </source>
</evidence>
<dbReference type="SUPFAM" id="SSF46767">
    <property type="entry name" value="Methylated DNA-protein cysteine methyltransferase, C-terminal domain"/>
    <property type="match status" value="1"/>
</dbReference>
<keyword evidence="3" id="KW-0489">Methyltransferase</keyword>
<dbReference type="AlphaFoldDB" id="A0A346NHA5"/>
<gene>
    <name evidence="3" type="ORF">D0Y50_00130</name>
</gene>
<dbReference type="Gene3D" id="1.10.10.10">
    <property type="entry name" value="Winged helix-like DNA-binding domain superfamily/Winged helix DNA-binding domain"/>
    <property type="match status" value="1"/>
</dbReference>
<evidence type="ECO:0000313" key="3">
    <source>
        <dbReference type="EMBL" id="AXR04912.1"/>
    </source>
</evidence>
<reference evidence="3 4" key="1">
    <citation type="submission" date="2018-08" db="EMBL/GenBank/DDBJ databases">
        <title>Salinimonas sediminis sp. nov., a piezophilic bacterium isolated from a deep-sea sediment sample from the New Britain Trench.</title>
        <authorList>
            <person name="Cao J."/>
        </authorList>
    </citation>
    <scope>NUCLEOTIDE SEQUENCE [LARGE SCALE GENOMIC DNA]</scope>
    <source>
        <strain evidence="3 4">N102</strain>
    </source>
</reference>
<dbReference type="PANTHER" id="PTHR42942">
    <property type="entry name" value="6-O-METHYLGUANINE DNA METHYLTRANSFERASE"/>
    <property type="match status" value="1"/>
</dbReference>
<keyword evidence="3" id="KW-0808">Transferase</keyword>
<sequence>MPNCNRYHQIFAVVRLVPSGKVAAYGQIADLAGLPGRARLVGKALGYPPAGSVIPWHRIVRANGQIAFPPGSQKACEQREKLLLEGVEITGNRVRIKQYGWRPELHTLLHELSS</sequence>
<protein>
    <submittedName>
        <fullName evidence="3">Cysteine methyltransferase</fullName>
    </submittedName>
</protein>
<dbReference type="Pfam" id="PF01035">
    <property type="entry name" value="DNA_binding_1"/>
    <property type="match status" value="1"/>
</dbReference>
<dbReference type="OrthoDB" id="9132167at2"/>
<dbReference type="GO" id="GO:0006281">
    <property type="term" value="P:DNA repair"/>
    <property type="evidence" value="ECO:0007669"/>
    <property type="project" value="InterPro"/>
</dbReference>
<evidence type="ECO:0000313" key="4">
    <source>
        <dbReference type="Proteomes" id="UP000262073"/>
    </source>
</evidence>
<keyword evidence="4" id="KW-1185">Reference proteome</keyword>
<dbReference type="InterPro" id="IPR036217">
    <property type="entry name" value="MethylDNA_cys_MeTrfase_DNAb"/>
</dbReference>
<evidence type="ECO:0000259" key="2">
    <source>
        <dbReference type="Pfam" id="PF01035"/>
    </source>
</evidence>
<dbReference type="PANTHER" id="PTHR42942:SF1">
    <property type="entry name" value="ALKYLTRANSFERASE-LIKE PROTEIN 1"/>
    <property type="match status" value="1"/>
</dbReference>
<feature type="domain" description="Methylated-DNA-[protein]-cysteine S-methyltransferase DNA binding" evidence="2">
    <location>
        <begin position="7"/>
        <end position="87"/>
    </location>
</feature>
<organism evidence="3 4">
    <name type="scientific">Salinimonas sediminis</name>
    <dbReference type="NCBI Taxonomy" id="2303538"/>
    <lineage>
        <taxon>Bacteria</taxon>
        <taxon>Pseudomonadati</taxon>
        <taxon>Pseudomonadota</taxon>
        <taxon>Gammaproteobacteria</taxon>
        <taxon>Alteromonadales</taxon>
        <taxon>Alteromonadaceae</taxon>
        <taxon>Alteromonas/Salinimonas group</taxon>
        <taxon>Salinimonas</taxon>
    </lineage>
</organism>
<proteinExistence type="predicted"/>
<dbReference type="CDD" id="cd06445">
    <property type="entry name" value="ATase"/>
    <property type="match status" value="1"/>
</dbReference>
<keyword evidence="1" id="KW-0227">DNA damage</keyword>
<dbReference type="GO" id="GO:0008168">
    <property type="term" value="F:methyltransferase activity"/>
    <property type="evidence" value="ECO:0007669"/>
    <property type="project" value="UniProtKB-KW"/>
</dbReference>